<accession>A0AAV2E375</accession>
<dbReference type="Pfam" id="PF01657">
    <property type="entry name" value="Stress-antifung"/>
    <property type="match status" value="1"/>
</dbReference>
<comment type="similarity">
    <text evidence="14">Belongs to the cysteine-rich repeat secretory protein family. Plasmodesmata-located proteins (PDLD) subfamily.</text>
</comment>
<name>A0AAV2E375_9ROSI</name>
<keyword evidence="11" id="KW-0465">Mannose-binding</keyword>
<keyword evidence="12" id="KW-1015">Disulfide bond</keyword>
<feature type="signal peptide" evidence="15">
    <location>
        <begin position="1"/>
        <end position="25"/>
    </location>
</feature>
<evidence type="ECO:0000256" key="15">
    <source>
        <dbReference type="SAM" id="SignalP"/>
    </source>
</evidence>
<dbReference type="InterPro" id="IPR051378">
    <property type="entry name" value="Cell2Cell_Antifungal"/>
</dbReference>
<evidence type="ECO:0000256" key="10">
    <source>
        <dbReference type="ARBA" id="ARBA00023022"/>
    </source>
</evidence>
<dbReference type="GO" id="GO:0031640">
    <property type="term" value="P:killing of cells of another organism"/>
    <property type="evidence" value="ECO:0007669"/>
    <property type="project" value="UniProtKB-KW"/>
</dbReference>
<evidence type="ECO:0000313" key="18">
    <source>
        <dbReference type="Proteomes" id="UP001497516"/>
    </source>
</evidence>
<reference evidence="17 18" key="1">
    <citation type="submission" date="2024-04" db="EMBL/GenBank/DDBJ databases">
        <authorList>
            <person name="Fracassetti M."/>
        </authorList>
    </citation>
    <scope>NUCLEOTIDE SEQUENCE [LARGE SCALE GENOMIC DNA]</scope>
</reference>
<dbReference type="PANTHER" id="PTHR32080:SF54">
    <property type="entry name" value="GNK2-HOMOLOGOUS DOMAIN-CONTAINING PROTEIN"/>
    <property type="match status" value="1"/>
</dbReference>
<dbReference type="CDD" id="cd23509">
    <property type="entry name" value="Gnk2-like"/>
    <property type="match status" value="1"/>
</dbReference>
<gene>
    <name evidence="17" type="ORF">LTRI10_LOCUS21494</name>
</gene>
<dbReference type="GO" id="GO:0005537">
    <property type="term" value="F:D-mannose binding"/>
    <property type="evidence" value="ECO:0007669"/>
    <property type="project" value="UniProtKB-KW"/>
</dbReference>
<evidence type="ECO:0000256" key="2">
    <source>
        <dbReference type="ARBA" id="ARBA00022529"/>
    </source>
</evidence>
<evidence type="ECO:0000259" key="16">
    <source>
        <dbReference type="PROSITE" id="PS51473"/>
    </source>
</evidence>
<dbReference type="PROSITE" id="PS51473">
    <property type="entry name" value="GNK2"/>
    <property type="match status" value="1"/>
</dbReference>
<evidence type="ECO:0000256" key="13">
    <source>
        <dbReference type="ARBA" id="ARBA00024184"/>
    </source>
</evidence>
<keyword evidence="9" id="KW-0965">Cell junction</keyword>
<keyword evidence="4" id="KW-0945">Host-virus interaction</keyword>
<dbReference type="GO" id="GO:0009506">
    <property type="term" value="C:plasmodesma"/>
    <property type="evidence" value="ECO:0007669"/>
    <property type="project" value="UniProtKB-SubCell"/>
</dbReference>
<dbReference type="InterPro" id="IPR002902">
    <property type="entry name" value="GNK2"/>
</dbReference>
<sequence length="135" mass="14576">MASFLTLLFPLLAIITVGPKTVAKAAPDVTYISALCGPKTDPNPPELSDRVFQVTALAINFTSPDGFGSCSAVDTEPVVYGFGWCPNVVSQQDCTTCLQFAQNWVLNTLCKDVYGGQITLAGCFLRYETYKFCDA</sequence>
<evidence type="ECO:0000256" key="8">
    <source>
        <dbReference type="ARBA" id="ARBA00022821"/>
    </source>
</evidence>
<proteinExistence type="inferred from homology"/>
<dbReference type="Gene3D" id="3.30.430.20">
    <property type="entry name" value="Gnk2 domain, C-X8-C-X2-C motif"/>
    <property type="match status" value="1"/>
</dbReference>
<evidence type="ECO:0000256" key="14">
    <source>
        <dbReference type="ARBA" id="ARBA00038393"/>
    </source>
</evidence>
<keyword evidence="5 15" id="KW-0732">Signal</keyword>
<evidence type="ECO:0000256" key="6">
    <source>
        <dbReference type="ARBA" id="ARBA00022734"/>
    </source>
</evidence>
<evidence type="ECO:0000256" key="1">
    <source>
        <dbReference type="ARBA" id="ARBA00004251"/>
    </source>
</evidence>
<keyword evidence="6" id="KW-0430">Lectin</keyword>
<evidence type="ECO:0000256" key="12">
    <source>
        <dbReference type="ARBA" id="ARBA00023157"/>
    </source>
</evidence>
<evidence type="ECO:0000313" key="17">
    <source>
        <dbReference type="EMBL" id="CAL1380015.1"/>
    </source>
</evidence>
<keyword evidence="18" id="KW-1185">Reference proteome</keyword>
<keyword evidence="8" id="KW-0611">Plant defense</keyword>
<dbReference type="GO" id="GO:0005886">
    <property type="term" value="C:plasma membrane"/>
    <property type="evidence" value="ECO:0007669"/>
    <property type="project" value="UniProtKB-SubCell"/>
</dbReference>
<feature type="chain" id="PRO_5043527949" description="Gnk2-homologous domain-containing protein" evidence="15">
    <location>
        <begin position="26"/>
        <end position="135"/>
    </location>
</feature>
<evidence type="ECO:0000256" key="3">
    <source>
        <dbReference type="ARBA" id="ARBA00022577"/>
    </source>
</evidence>
<protein>
    <recommendedName>
        <fullName evidence="16">Gnk2-homologous domain-containing protein</fullName>
    </recommendedName>
</protein>
<dbReference type="PANTHER" id="PTHR32080">
    <property type="entry name" value="ANTIFUNGAL PROTEIN GINKBILOBIN-2-LIKE"/>
    <property type="match status" value="1"/>
</dbReference>
<keyword evidence="2" id="KW-0929">Antimicrobial</keyword>
<evidence type="ECO:0000256" key="9">
    <source>
        <dbReference type="ARBA" id="ARBA00022949"/>
    </source>
</evidence>
<evidence type="ECO:0000256" key="11">
    <source>
        <dbReference type="ARBA" id="ARBA00023035"/>
    </source>
</evidence>
<dbReference type="AlphaFoldDB" id="A0AAV2E375"/>
<dbReference type="InterPro" id="IPR038408">
    <property type="entry name" value="GNK2_sf"/>
</dbReference>
<comment type="subcellular location">
    <subcellularLocation>
        <location evidence="13">Cell junction</location>
        <location evidence="13">Plasmodesma</location>
    </subcellularLocation>
    <subcellularLocation>
        <location evidence="1">Cell membrane</location>
        <topology evidence="1">Single-pass type I membrane protein</topology>
    </subcellularLocation>
</comment>
<feature type="domain" description="Gnk2-homologous" evidence="16">
    <location>
        <begin position="29"/>
        <end position="132"/>
    </location>
</feature>
<dbReference type="GO" id="GO:0050832">
    <property type="term" value="P:defense response to fungus"/>
    <property type="evidence" value="ECO:0007669"/>
    <property type="project" value="UniProtKB-KW"/>
</dbReference>
<dbReference type="GO" id="GO:0042742">
    <property type="term" value="P:defense response to bacterium"/>
    <property type="evidence" value="ECO:0007669"/>
    <property type="project" value="UniProtKB-KW"/>
</dbReference>
<evidence type="ECO:0000256" key="4">
    <source>
        <dbReference type="ARBA" id="ARBA00022581"/>
    </source>
</evidence>
<evidence type="ECO:0000256" key="7">
    <source>
        <dbReference type="ARBA" id="ARBA00022737"/>
    </source>
</evidence>
<keyword evidence="7" id="KW-0677">Repeat</keyword>
<organism evidence="17 18">
    <name type="scientific">Linum trigynum</name>
    <dbReference type="NCBI Taxonomy" id="586398"/>
    <lineage>
        <taxon>Eukaryota</taxon>
        <taxon>Viridiplantae</taxon>
        <taxon>Streptophyta</taxon>
        <taxon>Embryophyta</taxon>
        <taxon>Tracheophyta</taxon>
        <taxon>Spermatophyta</taxon>
        <taxon>Magnoliopsida</taxon>
        <taxon>eudicotyledons</taxon>
        <taxon>Gunneridae</taxon>
        <taxon>Pentapetalae</taxon>
        <taxon>rosids</taxon>
        <taxon>fabids</taxon>
        <taxon>Malpighiales</taxon>
        <taxon>Linaceae</taxon>
        <taxon>Linum</taxon>
    </lineage>
</organism>
<evidence type="ECO:0000256" key="5">
    <source>
        <dbReference type="ARBA" id="ARBA00022729"/>
    </source>
</evidence>
<dbReference type="EMBL" id="OZ034817">
    <property type="protein sequence ID" value="CAL1380015.1"/>
    <property type="molecule type" value="Genomic_DNA"/>
</dbReference>
<keyword evidence="10" id="KW-0044">Antibiotic</keyword>
<keyword evidence="3" id="KW-0295">Fungicide</keyword>
<dbReference type="Proteomes" id="UP001497516">
    <property type="component" value="Chromosome 4"/>
</dbReference>